<accession>A0AAD5K1W5</accession>
<gene>
    <name evidence="1" type="ORF">BDA99DRAFT_536589</name>
</gene>
<evidence type="ECO:0000313" key="2">
    <source>
        <dbReference type="Proteomes" id="UP001209540"/>
    </source>
</evidence>
<keyword evidence="2" id="KW-1185">Reference proteome</keyword>
<organism evidence="1 2">
    <name type="scientific">Phascolomyces articulosus</name>
    <dbReference type="NCBI Taxonomy" id="60185"/>
    <lineage>
        <taxon>Eukaryota</taxon>
        <taxon>Fungi</taxon>
        <taxon>Fungi incertae sedis</taxon>
        <taxon>Mucoromycota</taxon>
        <taxon>Mucoromycotina</taxon>
        <taxon>Mucoromycetes</taxon>
        <taxon>Mucorales</taxon>
        <taxon>Lichtheimiaceae</taxon>
        <taxon>Phascolomyces</taxon>
    </lineage>
</organism>
<sequence>MNVAFLLHAHTLKKRERLSGHAHTLRTRAKQDERVRLSVRYGSSFILVDPFWQNHLWVGFLKLPRAQLQVINGSMPLWFKPLLVQGSFWLIHSGRTICGLFSEIASSPVANPKWFNTFMVQVPLAIEREQREYGEMMNQMVYSHHILSSVLLDSGDHDGAKPWDVGCAPNQATVSSDDTSDTKTCKVARQLDVEEWGDVSVHPSRLVPPVKLPASNRW</sequence>
<evidence type="ECO:0000313" key="1">
    <source>
        <dbReference type="EMBL" id="KAI9265100.1"/>
    </source>
</evidence>
<dbReference type="Proteomes" id="UP001209540">
    <property type="component" value="Unassembled WGS sequence"/>
</dbReference>
<protein>
    <submittedName>
        <fullName evidence="1">Uncharacterized protein</fullName>
    </submittedName>
</protein>
<comment type="caution">
    <text evidence="1">The sequence shown here is derived from an EMBL/GenBank/DDBJ whole genome shotgun (WGS) entry which is preliminary data.</text>
</comment>
<reference evidence="1" key="1">
    <citation type="journal article" date="2022" name="IScience">
        <title>Evolution of zygomycete secretomes and the origins of terrestrial fungal ecologies.</title>
        <authorList>
            <person name="Chang Y."/>
            <person name="Wang Y."/>
            <person name="Mondo S."/>
            <person name="Ahrendt S."/>
            <person name="Andreopoulos W."/>
            <person name="Barry K."/>
            <person name="Beard J."/>
            <person name="Benny G.L."/>
            <person name="Blankenship S."/>
            <person name="Bonito G."/>
            <person name="Cuomo C."/>
            <person name="Desiro A."/>
            <person name="Gervers K.A."/>
            <person name="Hundley H."/>
            <person name="Kuo A."/>
            <person name="LaButti K."/>
            <person name="Lang B.F."/>
            <person name="Lipzen A."/>
            <person name="O'Donnell K."/>
            <person name="Pangilinan J."/>
            <person name="Reynolds N."/>
            <person name="Sandor L."/>
            <person name="Smith M.E."/>
            <person name="Tsang A."/>
            <person name="Grigoriev I.V."/>
            <person name="Stajich J.E."/>
            <person name="Spatafora J.W."/>
        </authorList>
    </citation>
    <scope>NUCLEOTIDE SEQUENCE</scope>
    <source>
        <strain evidence="1">RSA 2281</strain>
    </source>
</reference>
<reference evidence="1" key="2">
    <citation type="submission" date="2023-02" db="EMBL/GenBank/DDBJ databases">
        <authorList>
            <consortium name="DOE Joint Genome Institute"/>
            <person name="Mondo S.J."/>
            <person name="Chang Y."/>
            <person name="Wang Y."/>
            <person name="Ahrendt S."/>
            <person name="Andreopoulos W."/>
            <person name="Barry K."/>
            <person name="Beard J."/>
            <person name="Benny G.L."/>
            <person name="Blankenship S."/>
            <person name="Bonito G."/>
            <person name="Cuomo C."/>
            <person name="Desiro A."/>
            <person name="Gervers K.A."/>
            <person name="Hundley H."/>
            <person name="Kuo A."/>
            <person name="LaButti K."/>
            <person name="Lang B.F."/>
            <person name="Lipzen A."/>
            <person name="O'Donnell K."/>
            <person name="Pangilinan J."/>
            <person name="Reynolds N."/>
            <person name="Sandor L."/>
            <person name="Smith M.W."/>
            <person name="Tsang A."/>
            <person name="Grigoriev I.V."/>
            <person name="Stajich J.E."/>
            <person name="Spatafora J.W."/>
        </authorList>
    </citation>
    <scope>NUCLEOTIDE SEQUENCE</scope>
    <source>
        <strain evidence="1">RSA 2281</strain>
    </source>
</reference>
<dbReference type="EMBL" id="JAIXMP010000011">
    <property type="protein sequence ID" value="KAI9265100.1"/>
    <property type="molecule type" value="Genomic_DNA"/>
</dbReference>
<proteinExistence type="predicted"/>
<dbReference type="AlphaFoldDB" id="A0AAD5K1W5"/>
<name>A0AAD5K1W5_9FUNG</name>